<name>A0A2Z3H9V2_9BACT</name>
<keyword evidence="7" id="KW-1185">Reference proteome</keyword>
<comment type="similarity">
    <text evidence="4">Belongs to the ABC transporter superfamily. Macrolide exporter (TC 3.A.1.122) family.</text>
</comment>
<dbReference type="RefSeq" id="WP_010043254.1">
    <property type="nucleotide sequence ID" value="NZ_CP025958.1"/>
</dbReference>
<dbReference type="SUPFAM" id="SSF52540">
    <property type="entry name" value="P-loop containing nucleoside triphosphate hydrolases"/>
    <property type="match status" value="1"/>
</dbReference>
<dbReference type="GO" id="GO:0022857">
    <property type="term" value="F:transmembrane transporter activity"/>
    <property type="evidence" value="ECO:0007669"/>
    <property type="project" value="TreeGrafter"/>
</dbReference>
<evidence type="ECO:0000256" key="4">
    <source>
        <dbReference type="ARBA" id="ARBA00038388"/>
    </source>
</evidence>
<feature type="domain" description="ABC transporter" evidence="5">
    <location>
        <begin position="2"/>
        <end position="227"/>
    </location>
</feature>
<reference evidence="6 7" key="1">
    <citation type="submission" date="2018-01" db="EMBL/GenBank/DDBJ databases">
        <title>G. obscuriglobus.</title>
        <authorList>
            <person name="Franke J."/>
            <person name="Blomberg W."/>
            <person name="Selmecki A."/>
        </authorList>
    </citation>
    <scope>NUCLEOTIDE SEQUENCE [LARGE SCALE GENOMIC DNA]</scope>
    <source>
        <strain evidence="6 7">DSM 5831</strain>
    </source>
</reference>
<dbReference type="AlphaFoldDB" id="A0A2Z3H9V2"/>
<dbReference type="GO" id="GO:0016887">
    <property type="term" value="F:ATP hydrolysis activity"/>
    <property type="evidence" value="ECO:0007669"/>
    <property type="project" value="InterPro"/>
</dbReference>
<dbReference type="GO" id="GO:0005886">
    <property type="term" value="C:plasma membrane"/>
    <property type="evidence" value="ECO:0007669"/>
    <property type="project" value="TreeGrafter"/>
</dbReference>
<dbReference type="InterPro" id="IPR017871">
    <property type="entry name" value="ABC_transporter-like_CS"/>
</dbReference>
<sequence>MIELLDAVKTYTQGRRTVNAVRGVTLRVNSGEFVTIMGPSGSGKSTLMHLMGALDTPSGGRAVFHGQDLQTMSDRQRSLLRRDRIGFVFQAFNLLPTLTAAENVALPLLLAGTNRRQALHRAAECLERVLLAHRAEHFPDEMSGGEMQRVAVARALVADPEAVLCDEPTGNLDTAASREILTLLSKLPEPGKRAVIMVTHDPNGASYGTRLVRIRDGLLESDEAVRK</sequence>
<dbReference type="GO" id="GO:0098796">
    <property type="term" value="C:membrane protein complex"/>
    <property type="evidence" value="ECO:0007669"/>
    <property type="project" value="UniProtKB-ARBA"/>
</dbReference>
<dbReference type="OrthoDB" id="273392at2"/>
<dbReference type="InterPro" id="IPR003439">
    <property type="entry name" value="ABC_transporter-like_ATP-bd"/>
</dbReference>
<evidence type="ECO:0000256" key="1">
    <source>
        <dbReference type="ARBA" id="ARBA00022448"/>
    </source>
</evidence>
<dbReference type="Gene3D" id="3.40.50.300">
    <property type="entry name" value="P-loop containing nucleotide triphosphate hydrolases"/>
    <property type="match status" value="1"/>
</dbReference>
<protein>
    <submittedName>
        <fullName evidence="6">ABC transporter ATP-binding protein</fullName>
    </submittedName>
</protein>
<dbReference type="InterPro" id="IPR027417">
    <property type="entry name" value="P-loop_NTPase"/>
</dbReference>
<evidence type="ECO:0000256" key="2">
    <source>
        <dbReference type="ARBA" id="ARBA00022741"/>
    </source>
</evidence>
<dbReference type="FunFam" id="3.40.50.300:FF:000032">
    <property type="entry name" value="Export ABC transporter ATP-binding protein"/>
    <property type="match status" value="1"/>
</dbReference>
<organism evidence="6 7">
    <name type="scientific">Gemmata obscuriglobus</name>
    <dbReference type="NCBI Taxonomy" id="114"/>
    <lineage>
        <taxon>Bacteria</taxon>
        <taxon>Pseudomonadati</taxon>
        <taxon>Planctomycetota</taxon>
        <taxon>Planctomycetia</taxon>
        <taxon>Gemmatales</taxon>
        <taxon>Gemmataceae</taxon>
        <taxon>Gemmata</taxon>
    </lineage>
</organism>
<gene>
    <name evidence="6" type="ORF">C1280_32175</name>
</gene>
<dbReference type="PROSITE" id="PS00211">
    <property type="entry name" value="ABC_TRANSPORTER_1"/>
    <property type="match status" value="1"/>
</dbReference>
<dbReference type="KEGG" id="gog:C1280_32175"/>
<dbReference type="InterPro" id="IPR003593">
    <property type="entry name" value="AAA+_ATPase"/>
</dbReference>
<dbReference type="Proteomes" id="UP000245802">
    <property type="component" value="Chromosome"/>
</dbReference>
<keyword evidence="2" id="KW-0547">Nucleotide-binding</keyword>
<dbReference type="PANTHER" id="PTHR24220">
    <property type="entry name" value="IMPORT ATP-BINDING PROTEIN"/>
    <property type="match status" value="1"/>
</dbReference>
<dbReference type="PROSITE" id="PS50893">
    <property type="entry name" value="ABC_TRANSPORTER_2"/>
    <property type="match status" value="1"/>
</dbReference>
<proteinExistence type="inferred from homology"/>
<evidence type="ECO:0000259" key="5">
    <source>
        <dbReference type="PROSITE" id="PS50893"/>
    </source>
</evidence>
<dbReference type="InterPro" id="IPR015854">
    <property type="entry name" value="ABC_transpr_LolD-like"/>
</dbReference>
<keyword evidence="1" id="KW-0813">Transport</keyword>
<evidence type="ECO:0000256" key="3">
    <source>
        <dbReference type="ARBA" id="ARBA00022840"/>
    </source>
</evidence>
<dbReference type="PANTHER" id="PTHR24220:SF86">
    <property type="entry name" value="ABC TRANSPORTER ABCH.1"/>
    <property type="match status" value="1"/>
</dbReference>
<keyword evidence="3 6" id="KW-0067">ATP-binding</keyword>
<dbReference type="CDD" id="cd03255">
    <property type="entry name" value="ABC_MJ0796_LolCDE_FtsE"/>
    <property type="match status" value="1"/>
</dbReference>
<dbReference type="SMART" id="SM00382">
    <property type="entry name" value="AAA"/>
    <property type="match status" value="1"/>
</dbReference>
<dbReference type="GO" id="GO:0005524">
    <property type="term" value="F:ATP binding"/>
    <property type="evidence" value="ECO:0007669"/>
    <property type="project" value="UniProtKB-KW"/>
</dbReference>
<dbReference type="Pfam" id="PF00005">
    <property type="entry name" value="ABC_tran"/>
    <property type="match status" value="1"/>
</dbReference>
<dbReference type="InterPro" id="IPR017911">
    <property type="entry name" value="MacB-like_ATP-bd"/>
</dbReference>
<evidence type="ECO:0000313" key="7">
    <source>
        <dbReference type="Proteomes" id="UP000245802"/>
    </source>
</evidence>
<accession>A0A2Z3H9V2</accession>
<evidence type="ECO:0000313" key="6">
    <source>
        <dbReference type="EMBL" id="AWM41192.1"/>
    </source>
</evidence>
<dbReference type="EMBL" id="CP025958">
    <property type="protein sequence ID" value="AWM41192.1"/>
    <property type="molecule type" value="Genomic_DNA"/>
</dbReference>